<dbReference type="GO" id="GO:0005524">
    <property type="term" value="F:ATP binding"/>
    <property type="evidence" value="ECO:0007669"/>
    <property type="project" value="UniProtKB-UniRule"/>
</dbReference>
<dbReference type="SMART" id="SM00129">
    <property type="entry name" value="KISc"/>
    <property type="match status" value="1"/>
</dbReference>
<dbReference type="PANTHER" id="PTHR37739:SF8">
    <property type="entry name" value="KINESIN-LIKE PROTEIN KIN-12D"/>
    <property type="match status" value="1"/>
</dbReference>
<feature type="domain" description="Kinesin motor" evidence="10">
    <location>
        <begin position="93"/>
        <end position="435"/>
    </location>
</feature>
<dbReference type="PANTHER" id="PTHR37739">
    <property type="entry name" value="KINESIN-LIKE PROTEIN KIN-12D"/>
    <property type="match status" value="1"/>
</dbReference>
<accession>A0A2J8AJH2</accession>
<comment type="similarity">
    <text evidence="6">Belongs to the TRAFAC class myosin-kinesin ATPase superfamily. Kinesin family. KIN-12 subfamily.</text>
</comment>
<feature type="binding site" evidence="7">
    <location>
        <begin position="178"/>
        <end position="185"/>
    </location>
    <ligand>
        <name>ATP</name>
        <dbReference type="ChEBI" id="CHEBI:30616"/>
    </ligand>
</feature>
<evidence type="ECO:0000256" key="6">
    <source>
        <dbReference type="ARBA" id="ARBA00034488"/>
    </source>
</evidence>
<dbReference type="Gene3D" id="3.40.850.10">
    <property type="entry name" value="Kinesin motor domain"/>
    <property type="match status" value="1"/>
</dbReference>
<dbReference type="EMBL" id="PGGS01000005">
    <property type="protein sequence ID" value="PNH12660.1"/>
    <property type="molecule type" value="Genomic_DNA"/>
</dbReference>
<evidence type="ECO:0000313" key="11">
    <source>
        <dbReference type="EMBL" id="PNH12660.1"/>
    </source>
</evidence>
<dbReference type="InterPro" id="IPR044986">
    <property type="entry name" value="KIF15/KIN-12"/>
</dbReference>
<dbReference type="PROSITE" id="PS50067">
    <property type="entry name" value="KINESIN_MOTOR_2"/>
    <property type="match status" value="1"/>
</dbReference>
<protein>
    <submittedName>
        <fullName evidence="11">Kinesin-like protein KIF15</fullName>
    </submittedName>
</protein>
<dbReference type="GO" id="GO:0007018">
    <property type="term" value="P:microtubule-based movement"/>
    <property type="evidence" value="ECO:0007669"/>
    <property type="project" value="InterPro"/>
</dbReference>
<dbReference type="SUPFAM" id="SSF52540">
    <property type="entry name" value="P-loop containing nucleoside triphosphate hydrolases"/>
    <property type="match status" value="1"/>
</dbReference>
<keyword evidence="5 7" id="KW-0505">Motor protein</keyword>
<feature type="coiled-coil region" evidence="8">
    <location>
        <begin position="550"/>
        <end position="584"/>
    </location>
</feature>
<feature type="coiled-coil region" evidence="8">
    <location>
        <begin position="797"/>
        <end position="866"/>
    </location>
</feature>
<feature type="compositionally biased region" description="Acidic residues" evidence="9">
    <location>
        <begin position="81"/>
        <end position="90"/>
    </location>
</feature>
<dbReference type="GO" id="GO:0005874">
    <property type="term" value="C:microtubule"/>
    <property type="evidence" value="ECO:0007669"/>
    <property type="project" value="UniProtKB-KW"/>
</dbReference>
<evidence type="ECO:0000256" key="7">
    <source>
        <dbReference type="PROSITE-ProRule" id="PRU00283"/>
    </source>
</evidence>
<evidence type="ECO:0000256" key="3">
    <source>
        <dbReference type="ARBA" id="ARBA00022840"/>
    </source>
</evidence>
<reference evidence="11 12" key="1">
    <citation type="journal article" date="2017" name="Mol. Biol. Evol.">
        <title>The 4-celled Tetrabaena socialis nuclear genome reveals the essential components for genetic control of cell number at the origin of multicellularity in the volvocine lineage.</title>
        <authorList>
            <person name="Featherston J."/>
            <person name="Arakaki Y."/>
            <person name="Hanschen E.R."/>
            <person name="Ferris P.J."/>
            <person name="Michod R.E."/>
            <person name="Olson B.J.S.C."/>
            <person name="Nozaki H."/>
            <person name="Durand P.M."/>
        </authorList>
    </citation>
    <scope>NUCLEOTIDE SEQUENCE [LARGE SCALE GENOMIC DNA]</scope>
    <source>
        <strain evidence="11 12">NIES-571</strain>
    </source>
</reference>
<dbReference type="InterPro" id="IPR019821">
    <property type="entry name" value="Kinesin_motor_CS"/>
</dbReference>
<evidence type="ECO:0000259" key="10">
    <source>
        <dbReference type="PROSITE" id="PS50067"/>
    </source>
</evidence>
<evidence type="ECO:0000256" key="4">
    <source>
        <dbReference type="ARBA" id="ARBA00023054"/>
    </source>
</evidence>
<evidence type="ECO:0000256" key="5">
    <source>
        <dbReference type="ARBA" id="ARBA00023175"/>
    </source>
</evidence>
<keyword evidence="3 7" id="KW-0067">ATP-binding</keyword>
<dbReference type="InterPro" id="IPR027417">
    <property type="entry name" value="P-loop_NTPase"/>
</dbReference>
<proteinExistence type="inferred from homology"/>
<feature type="coiled-coil region" evidence="8">
    <location>
        <begin position="639"/>
        <end position="757"/>
    </location>
</feature>
<feature type="region of interest" description="Disordered" evidence="9">
    <location>
        <begin position="1202"/>
        <end position="1298"/>
    </location>
</feature>
<sequence>MDFWSKGLRDGTATPRGKAPARPPVQPDKAKPQTTPGIVSNPVSARAYSGTLRKLPPLSMDSPDHSKPDSPSKPASVYSGDGDDGTEDFENDSVRVFVRVRPPTEQELAHEKHEQCLTVIGSRTLQLGTKDKLNHTHRFMFDQVLPEDTTQQDVFDLAGLVAVDNCLAGYNSSIFAYGQTGAGKTFTVIGQINSPEMRGLAPRVFDYLFQKITDHENARGLETVKYNCKCSFLEIYNETIADLLCPASANLPIREDPEKGAFVEALSEPPALNVEEMLQHLIKGADNRHTGETRLNRESSRSHSVFVCTVEKTVTSNGISKCYYARLNLVDLAGSERVASGAHGGSNATGEHLKEACHINKSLTALGRVTTELVKSQKSGGGGHVPYRDSKLTFLLQSSLGGNAKTLIIANVSPSSVCAHETLSTLRFAKQTKHIRNDAKVNWTVQGDRLAMQREIERLRVELSGMRSGITEPLVQANEELTARLGEERHRREDMQQERDRVANALSQSRREVRLLDQRLIGLAGGMDGSRGAAALATMVDQLEVMDASSEQRRQEAAQAEALLMQLQLQLEQAERSRLAAQLSESQHDACAASSKCELLAAEVAALSKTKADLEGSCSTLSESLSQAGVKIAEQEGFIQLQENSLQERRREVLGLEEQLGAERAAREQAEGRLAEQEAAGAASAQAAEAAAAHGAELQLRLNEAEELLAGQGNRMEGLERQLEGALAEATQLQGLLAEVRDQLAQAQRDSTATQGELSDRVSQLTSELQASNTRAAAGEDSLEQQQRELCTTREQVAAQAEQLAQLQQQLAATEAECAAGLERLAAAAAGLAAQSEARGAADDCVASLSTKLDELKEQLAASEAQGAARAEELRQAQEATAALEQELGSKVADLTARTADMQGSAEQQAAAHSALEERMLEAQRTVQQLEEAVTELRAQLGVVGGEKAASEAHAAELQAQVLGLEEAKSELLALTSKQGSEAQDRAATVAQLEARIADLEAAKAVLGEQFGQEQATATSLREAVARHEACILELRQQKEQEETRTLGTLREMSESAAASQRQLSCLEEQHLQEVQALKNELDRRNSDLKSRDQEMVRTNFALKGEIDRLQGSLEQSKRDLAANKATQEQLAASHQAVVAGMAERLTKSAERYNELSKRHDSVKQLLDHTQREIDSWKTKSERLDHAMADVTRLIRFARNPPDSARSSLIMTRSDHLSPNVESARRLSGMSGSRGGPATTMTTAGSLSLRISESPAGSPRVSTSRYSAAASPAGSKVGSVTASHRIDAGDDDSEWEATSRRVRDVVSLGDQLPMPALDMDADV</sequence>
<name>A0A2J8AJH2_9CHLO</name>
<evidence type="ECO:0000256" key="9">
    <source>
        <dbReference type="SAM" id="MobiDB-lite"/>
    </source>
</evidence>
<keyword evidence="2 7" id="KW-0547">Nucleotide-binding</keyword>
<evidence type="ECO:0000313" key="12">
    <source>
        <dbReference type="Proteomes" id="UP000236333"/>
    </source>
</evidence>
<keyword evidence="1" id="KW-0493">Microtubule</keyword>
<feature type="coiled-coil region" evidence="8">
    <location>
        <begin position="478"/>
        <end position="512"/>
    </location>
</feature>
<dbReference type="GO" id="GO:0008017">
    <property type="term" value="F:microtubule binding"/>
    <property type="evidence" value="ECO:0007669"/>
    <property type="project" value="InterPro"/>
</dbReference>
<organism evidence="11 12">
    <name type="scientific">Tetrabaena socialis</name>
    <dbReference type="NCBI Taxonomy" id="47790"/>
    <lineage>
        <taxon>Eukaryota</taxon>
        <taxon>Viridiplantae</taxon>
        <taxon>Chlorophyta</taxon>
        <taxon>core chlorophytes</taxon>
        <taxon>Chlorophyceae</taxon>
        <taxon>CS clade</taxon>
        <taxon>Chlamydomonadales</taxon>
        <taxon>Tetrabaenaceae</taxon>
        <taxon>Tetrabaena</taxon>
    </lineage>
</organism>
<feature type="compositionally biased region" description="Polar residues" evidence="9">
    <location>
        <begin position="1239"/>
        <end position="1251"/>
    </location>
</feature>
<feature type="region of interest" description="Disordered" evidence="9">
    <location>
        <begin position="1"/>
        <end position="90"/>
    </location>
</feature>
<dbReference type="InterPro" id="IPR036961">
    <property type="entry name" value="Kinesin_motor_dom_sf"/>
</dbReference>
<keyword evidence="12" id="KW-1185">Reference proteome</keyword>
<keyword evidence="4 8" id="KW-0175">Coiled coil</keyword>
<dbReference type="InterPro" id="IPR001752">
    <property type="entry name" value="Kinesin_motor_dom"/>
</dbReference>
<dbReference type="PRINTS" id="PR00380">
    <property type="entry name" value="KINESINHEAVY"/>
</dbReference>
<dbReference type="Pfam" id="PF00225">
    <property type="entry name" value="Kinesin"/>
    <property type="match status" value="1"/>
</dbReference>
<evidence type="ECO:0000256" key="2">
    <source>
        <dbReference type="ARBA" id="ARBA00022741"/>
    </source>
</evidence>
<dbReference type="Proteomes" id="UP000236333">
    <property type="component" value="Unassembled WGS sequence"/>
</dbReference>
<dbReference type="GO" id="GO:0003777">
    <property type="term" value="F:microtubule motor activity"/>
    <property type="evidence" value="ECO:0007669"/>
    <property type="project" value="InterPro"/>
</dbReference>
<comment type="caution">
    <text evidence="11">The sequence shown here is derived from an EMBL/GenBank/DDBJ whole genome shotgun (WGS) entry which is preliminary data.</text>
</comment>
<evidence type="ECO:0000256" key="8">
    <source>
        <dbReference type="SAM" id="Coils"/>
    </source>
</evidence>
<gene>
    <name evidence="11" type="ORF">TSOC_000332</name>
</gene>
<feature type="compositionally biased region" description="Polar residues" evidence="9">
    <location>
        <begin position="32"/>
        <end position="43"/>
    </location>
</feature>
<dbReference type="PROSITE" id="PS00411">
    <property type="entry name" value="KINESIN_MOTOR_1"/>
    <property type="match status" value="1"/>
</dbReference>
<evidence type="ECO:0000256" key="1">
    <source>
        <dbReference type="ARBA" id="ARBA00022701"/>
    </source>
</evidence>
<feature type="coiled-coil region" evidence="8">
    <location>
        <begin position="906"/>
        <end position="1092"/>
    </location>
</feature>
<dbReference type="OrthoDB" id="3176171at2759"/>